<accession>A0AC35GES6</accession>
<protein>
    <submittedName>
        <fullName evidence="2">Transposase</fullName>
    </submittedName>
</protein>
<dbReference type="WBParaSite" id="PS1159_v2.g4476.t1">
    <property type="protein sequence ID" value="PS1159_v2.g4476.t1"/>
    <property type="gene ID" value="PS1159_v2.g4476"/>
</dbReference>
<name>A0AC35GES6_9BILA</name>
<evidence type="ECO:0000313" key="1">
    <source>
        <dbReference type="Proteomes" id="UP000887580"/>
    </source>
</evidence>
<reference evidence="2" key="1">
    <citation type="submission" date="2022-11" db="UniProtKB">
        <authorList>
            <consortium name="WormBaseParasite"/>
        </authorList>
    </citation>
    <scope>IDENTIFICATION</scope>
</reference>
<dbReference type="Proteomes" id="UP000887580">
    <property type="component" value="Unplaced"/>
</dbReference>
<evidence type="ECO:0000313" key="2">
    <source>
        <dbReference type="WBParaSite" id="PS1159_v2.g4476.t1"/>
    </source>
</evidence>
<proteinExistence type="predicted"/>
<organism evidence="1 2">
    <name type="scientific">Panagrolaimus sp. PS1159</name>
    <dbReference type="NCBI Taxonomy" id="55785"/>
    <lineage>
        <taxon>Eukaryota</taxon>
        <taxon>Metazoa</taxon>
        <taxon>Ecdysozoa</taxon>
        <taxon>Nematoda</taxon>
        <taxon>Chromadorea</taxon>
        <taxon>Rhabditida</taxon>
        <taxon>Tylenchina</taxon>
        <taxon>Panagrolaimomorpha</taxon>
        <taxon>Panagrolaimoidea</taxon>
        <taxon>Panagrolaimidae</taxon>
        <taxon>Panagrolaimus</taxon>
    </lineage>
</organism>
<sequence>MAGNSRAISAAIAIVFPQAYRRNCYAHVIRAADSKMQQLHFTKELREQVTSQIRELSRCTSDNHFDLAAEALLEEWYSDESVREFAIYFRRQYVELDKNWFAKQGAGCRTDNGIEGCNHWIKVIFITRSLPLLAVAEKMKKFLLKARDTNNGELEL</sequence>